<dbReference type="Proteomes" id="UP000541154">
    <property type="component" value="Unassembled WGS sequence"/>
</dbReference>
<reference evidence="1 2" key="1">
    <citation type="submission" date="2019-04" db="EMBL/GenBank/DDBJ databases">
        <title>Aspergillus burnettii sp. nov., novel species from soil in southeast Queensland.</title>
        <authorList>
            <person name="Gilchrist C.L.M."/>
            <person name="Pitt J.I."/>
            <person name="Lange L."/>
            <person name="Lacey H.J."/>
            <person name="Vuong D."/>
            <person name="Midgley D.J."/>
            <person name="Greenfield P."/>
            <person name="Bradbury M."/>
            <person name="Lacey E."/>
            <person name="Busk P.K."/>
            <person name="Pilgaard B."/>
            <person name="Chooi Y.H."/>
            <person name="Piggott A.M."/>
        </authorList>
    </citation>
    <scope>NUCLEOTIDE SEQUENCE [LARGE SCALE GENOMIC DNA]</scope>
    <source>
        <strain evidence="1 2">FRR 5400</strain>
    </source>
</reference>
<dbReference type="AlphaFoldDB" id="A0A8H6E3Y7"/>
<comment type="caution">
    <text evidence="1">The sequence shown here is derived from an EMBL/GenBank/DDBJ whole genome shotgun (WGS) entry which is preliminary data.</text>
</comment>
<name>A0A8H6E3Y7_PETAA</name>
<evidence type="ECO:0000313" key="1">
    <source>
        <dbReference type="EMBL" id="KAF5858557.1"/>
    </source>
</evidence>
<protein>
    <submittedName>
        <fullName evidence="1">Uncharacterized protein</fullName>
    </submittedName>
</protein>
<accession>A0A8H6E3Y7</accession>
<organism evidence="1 2">
    <name type="scientific">Petromyces alliaceus</name>
    <name type="common">Aspergillus alliaceus</name>
    <dbReference type="NCBI Taxonomy" id="209559"/>
    <lineage>
        <taxon>Eukaryota</taxon>
        <taxon>Fungi</taxon>
        <taxon>Dikarya</taxon>
        <taxon>Ascomycota</taxon>
        <taxon>Pezizomycotina</taxon>
        <taxon>Eurotiomycetes</taxon>
        <taxon>Eurotiomycetidae</taxon>
        <taxon>Eurotiales</taxon>
        <taxon>Aspergillaceae</taxon>
        <taxon>Aspergillus</taxon>
        <taxon>Aspergillus subgen. Circumdati</taxon>
    </lineage>
</organism>
<gene>
    <name evidence="1" type="ORF">ETB97_004241</name>
</gene>
<dbReference type="EMBL" id="SPNV01000200">
    <property type="protein sequence ID" value="KAF5858557.1"/>
    <property type="molecule type" value="Genomic_DNA"/>
</dbReference>
<evidence type="ECO:0000313" key="2">
    <source>
        <dbReference type="Proteomes" id="UP000541154"/>
    </source>
</evidence>
<proteinExistence type="predicted"/>
<sequence length="109" mass="11512">MRAPGYSEPELQNEAAVFDGNFLAPNGSFPGYGLLPERANFAQAVLGAGIIEAFGKVGAGHIAIGQLDHIAIEEPTGIDLVLEQFRIAEGLPIRMTEAPIPRAILLAFA</sequence>
<keyword evidence="2" id="KW-1185">Reference proteome</keyword>